<dbReference type="EMBL" id="JACRSS010000002">
    <property type="protein sequence ID" value="MBC8538366.1"/>
    <property type="molecule type" value="Genomic_DNA"/>
</dbReference>
<dbReference type="Pfam" id="PF00271">
    <property type="entry name" value="Helicase_C"/>
    <property type="match status" value="1"/>
</dbReference>
<keyword evidence="4 13" id="KW-0227">DNA damage</keyword>
<comment type="caution">
    <text evidence="16">The sequence shown here is derived from an EMBL/GenBank/DDBJ whole genome shotgun (WGS) entry which is preliminary data.</text>
</comment>
<dbReference type="EC" id="3.6.4.-" evidence="13"/>
<name>A0A926DHN5_9FIRM</name>
<dbReference type="InterPro" id="IPR037235">
    <property type="entry name" value="TRCF-like_C_D7"/>
</dbReference>
<evidence type="ECO:0000256" key="5">
    <source>
        <dbReference type="ARBA" id="ARBA00022801"/>
    </source>
</evidence>
<dbReference type="RefSeq" id="WP_249280136.1">
    <property type="nucleotide sequence ID" value="NZ_JACRSS010000002.1"/>
</dbReference>
<dbReference type="PROSITE" id="PS51194">
    <property type="entry name" value="HELICASE_CTER"/>
    <property type="match status" value="1"/>
</dbReference>
<gene>
    <name evidence="13 16" type="primary">mfd</name>
    <name evidence="16" type="ORF">H8693_05395</name>
</gene>
<dbReference type="GO" id="GO:0003678">
    <property type="term" value="F:DNA helicase activity"/>
    <property type="evidence" value="ECO:0007669"/>
    <property type="project" value="TreeGrafter"/>
</dbReference>
<evidence type="ECO:0000256" key="11">
    <source>
        <dbReference type="ARBA" id="ARBA00061399"/>
    </source>
</evidence>
<dbReference type="AlphaFoldDB" id="A0A926DHN5"/>
<dbReference type="InterPro" id="IPR027417">
    <property type="entry name" value="P-loop_NTPase"/>
</dbReference>
<dbReference type="GO" id="GO:0000716">
    <property type="term" value="P:transcription-coupled nucleotide-excision repair, DNA damage recognition"/>
    <property type="evidence" value="ECO:0007669"/>
    <property type="project" value="UniProtKB-UniRule"/>
</dbReference>
<keyword evidence="8 13" id="KW-0238">DNA-binding</keyword>
<dbReference type="InterPro" id="IPR036101">
    <property type="entry name" value="CarD-like/TRCF_RID_sf"/>
</dbReference>
<dbReference type="NCBIfam" id="TIGR00580">
    <property type="entry name" value="mfd"/>
    <property type="match status" value="1"/>
</dbReference>
<evidence type="ECO:0000256" key="3">
    <source>
        <dbReference type="ARBA" id="ARBA00022741"/>
    </source>
</evidence>
<dbReference type="InterPro" id="IPR041471">
    <property type="entry name" value="UvrB_inter"/>
</dbReference>
<evidence type="ECO:0000256" key="10">
    <source>
        <dbReference type="ARBA" id="ARBA00061104"/>
    </source>
</evidence>
<dbReference type="Gene3D" id="3.90.1150.50">
    <property type="entry name" value="Transcription-repair-coupling factor, D7 domain"/>
    <property type="match status" value="1"/>
</dbReference>
<dbReference type="Gene3D" id="3.40.50.11180">
    <property type="match status" value="1"/>
</dbReference>
<evidence type="ECO:0000256" key="2">
    <source>
        <dbReference type="ARBA" id="ARBA00022490"/>
    </source>
</evidence>
<comment type="similarity">
    <text evidence="10 13">In the N-terminal section; belongs to the UvrB family.</text>
</comment>
<dbReference type="GO" id="GO:0003684">
    <property type="term" value="F:damaged DNA binding"/>
    <property type="evidence" value="ECO:0007669"/>
    <property type="project" value="InterPro"/>
</dbReference>
<feature type="domain" description="Helicase ATP-binding" evidence="14">
    <location>
        <begin position="613"/>
        <end position="772"/>
    </location>
</feature>
<keyword evidence="3 13" id="KW-0547">Nucleotide-binding</keyword>
<evidence type="ECO:0000256" key="1">
    <source>
        <dbReference type="ARBA" id="ARBA00004496"/>
    </source>
</evidence>
<evidence type="ECO:0000256" key="9">
    <source>
        <dbReference type="ARBA" id="ARBA00023204"/>
    </source>
</evidence>
<dbReference type="InterPro" id="IPR047112">
    <property type="entry name" value="RecG/Mfd"/>
</dbReference>
<evidence type="ECO:0000259" key="14">
    <source>
        <dbReference type="PROSITE" id="PS51192"/>
    </source>
</evidence>
<keyword evidence="6" id="KW-0347">Helicase</keyword>
<accession>A0A926DHN5</accession>
<dbReference type="SMART" id="SM00982">
    <property type="entry name" value="TRCF"/>
    <property type="match status" value="1"/>
</dbReference>
<dbReference type="Pfam" id="PF03461">
    <property type="entry name" value="TRCF"/>
    <property type="match status" value="1"/>
</dbReference>
<dbReference type="CDD" id="cd17991">
    <property type="entry name" value="DEXHc_TRCF"/>
    <property type="match status" value="1"/>
</dbReference>
<dbReference type="SMART" id="SM00490">
    <property type="entry name" value="HELICc"/>
    <property type="match status" value="1"/>
</dbReference>
<dbReference type="SUPFAM" id="SSF52540">
    <property type="entry name" value="P-loop containing nucleoside triphosphate hydrolases"/>
    <property type="match status" value="3"/>
</dbReference>
<dbReference type="SMART" id="SM00487">
    <property type="entry name" value="DEXDc"/>
    <property type="match status" value="1"/>
</dbReference>
<dbReference type="GO" id="GO:0005737">
    <property type="term" value="C:cytoplasm"/>
    <property type="evidence" value="ECO:0007669"/>
    <property type="project" value="UniProtKB-SubCell"/>
</dbReference>
<comment type="subcellular location">
    <subcellularLocation>
        <location evidence="1 13">Cytoplasm</location>
    </subcellularLocation>
</comment>
<keyword evidence="17" id="KW-1185">Reference proteome</keyword>
<dbReference type="PROSITE" id="PS51192">
    <property type="entry name" value="HELICASE_ATP_BIND_1"/>
    <property type="match status" value="1"/>
</dbReference>
<sequence length="1142" mass="128182">MDSLETAGGMARLEEIVRGGQMPCSLLRVAPGARTHLFYALTRMGRTVFVVSATDYDAKQQFDRCYYGNKVYLPSTHVELRLVEAKSGEAAAERVAALAQLREKGRLVFLSMDALLYKMRAPEPFYDKFLTLRPEMVIPPQKLMEKLIGLGYERTALVETPGFCSGRGEILEVYPPDAPHPYRITFFDDEIETIRFFDEDSQRSFGDSLSDITIPPAGEICLSEEEKQELCGYLKRTSGEKREEAGARMAYDLRENGSFPNIEAYTGVFQKTWNILDYAGESLVVFQEYHRLAADQEKREEARVSLFSEVMEQEDAFGCEIACRLSPEEFLDAFAGRALDVPGLSEEKRLKKHTVDFAMKSAVGFMGNMEMLADSLLLRIKEGYRCYLFSGGKTKALSEGLKEYGVLAPALSGKALEAPGAAVVPARLTEGFEIAETKTLYLSEEEIFGAPVKGREKRQKKKENRAPEDLLGDLKPGDIVVHEIHGKGKFLGLRNMEVGGARADYIELEYRGGDKLYIQTAQIDRVQKYIGPGEAESVRLNKLGGKEWENTKAKATSSIKELAEDLVALYRERGTRKGYRFSKDTVWQRQFEDSFAYEETPGQTESIAQIKRDMESGKIMDRLLLGDVGYGKTEVAMRACFKAVMDSKQVAVLVPTTLLARQHYETFKERFAGFPVRIGLLSRYSKNPADTIRAVNEGRIDIIIGTHKLLSKQIHYKDLGLLVVDEEQRFGVSHKERIKDMKKEVDVLTLTATPIPRTLEMAMTGIREMSTIATPPGERKEVQAYVAPFSWGLVREAILKELQRGGQVYFVTRRITGMEEIARQLKAFVPEARVVTAHGQMSETVFEKNVEDFYEHQYDVLLCTTIIESGIDIPSVNTIIVYEADKFGLSQLYQLKGRVGRSSIRAYAYFTHMAERNLNEAAAKRLEAIREFTQFGSGFKIAMRDLEIRGAGNILGAEQSGHMAQIGYTLYCKLVKEQVRAAMGDAPAAQTESNVELGVNAYIPGNYIPEEEQKLDMYRRIEAIQTMDDARAVRDEFYDRFGTAPNEVENLLGAAVVRAYAARAHIASVIRKGNVIELRFPEDAPIDPGKLLEILQNYQKTAQFRAGSPPRILFKPGKGKIYSGLLGLMEQIRRCISGANPV</sequence>
<evidence type="ECO:0000256" key="6">
    <source>
        <dbReference type="ARBA" id="ARBA00022806"/>
    </source>
</evidence>
<dbReference type="PANTHER" id="PTHR47964">
    <property type="entry name" value="ATP-DEPENDENT DNA HELICASE HOMOLOG RECG, CHLOROPLASTIC"/>
    <property type="match status" value="1"/>
</dbReference>
<proteinExistence type="inferred from homology"/>
<dbReference type="InterPro" id="IPR005118">
    <property type="entry name" value="TRCF_C"/>
</dbReference>
<evidence type="ECO:0000256" key="4">
    <source>
        <dbReference type="ARBA" id="ARBA00022763"/>
    </source>
</evidence>
<evidence type="ECO:0000256" key="12">
    <source>
        <dbReference type="ARBA" id="ARBA00070128"/>
    </source>
</evidence>
<dbReference type="InterPro" id="IPR001650">
    <property type="entry name" value="Helicase_C-like"/>
</dbReference>
<dbReference type="HAMAP" id="MF_00969">
    <property type="entry name" value="TRCF"/>
    <property type="match status" value="1"/>
</dbReference>
<reference evidence="16" key="1">
    <citation type="submission" date="2020-08" db="EMBL/GenBank/DDBJ databases">
        <title>Genome public.</title>
        <authorList>
            <person name="Liu C."/>
            <person name="Sun Q."/>
        </authorList>
    </citation>
    <scope>NUCLEOTIDE SEQUENCE</scope>
    <source>
        <strain evidence="16">NSJ-63</strain>
    </source>
</reference>
<dbReference type="Gene3D" id="2.40.10.170">
    <property type="match status" value="1"/>
</dbReference>
<evidence type="ECO:0000256" key="7">
    <source>
        <dbReference type="ARBA" id="ARBA00022840"/>
    </source>
</evidence>
<dbReference type="InterPro" id="IPR003711">
    <property type="entry name" value="CarD-like/TRCF_RID"/>
</dbReference>
<dbReference type="InterPro" id="IPR004576">
    <property type="entry name" value="Mfd"/>
</dbReference>
<dbReference type="SUPFAM" id="SSF143517">
    <property type="entry name" value="TRCF domain-like"/>
    <property type="match status" value="1"/>
</dbReference>
<dbReference type="Gene3D" id="3.40.50.300">
    <property type="entry name" value="P-loop containing nucleotide triphosphate hydrolases"/>
    <property type="match status" value="2"/>
</dbReference>
<evidence type="ECO:0000259" key="15">
    <source>
        <dbReference type="PROSITE" id="PS51194"/>
    </source>
</evidence>
<dbReference type="InterPro" id="IPR014001">
    <property type="entry name" value="Helicase_ATP-bd"/>
</dbReference>
<dbReference type="PANTHER" id="PTHR47964:SF1">
    <property type="entry name" value="ATP-DEPENDENT DNA HELICASE HOMOLOG RECG, CHLOROPLASTIC"/>
    <property type="match status" value="1"/>
</dbReference>
<dbReference type="GO" id="GO:0006355">
    <property type="term" value="P:regulation of DNA-templated transcription"/>
    <property type="evidence" value="ECO:0007669"/>
    <property type="project" value="UniProtKB-UniRule"/>
</dbReference>
<feature type="domain" description="Helicase C-terminal" evidence="15">
    <location>
        <begin position="793"/>
        <end position="947"/>
    </location>
</feature>
<dbReference type="Pfam" id="PF17757">
    <property type="entry name" value="UvrB_inter"/>
    <property type="match status" value="1"/>
</dbReference>
<evidence type="ECO:0000313" key="16">
    <source>
        <dbReference type="EMBL" id="MBC8538366.1"/>
    </source>
</evidence>
<organism evidence="16 17">
    <name type="scientific">Guopingia tenuis</name>
    <dbReference type="NCBI Taxonomy" id="2763656"/>
    <lineage>
        <taxon>Bacteria</taxon>
        <taxon>Bacillati</taxon>
        <taxon>Bacillota</taxon>
        <taxon>Clostridia</taxon>
        <taxon>Christensenellales</taxon>
        <taxon>Christensenellaceae</taxon>
        <taxon>Guopingia</taxon>
    </lineage>
</organism>
<evidence type="ECO:0000313" key="17">
    <source>
        <dbReference type="Proteomes" id="UP000617951"/>
    </source>
</evidence>
<evidence type="ECO:0000256" key="13">
    <source>
        <dbReference type="HAMAP-Rule" id="MF_00969"/>
    </source>
</evidence>
<dbReference type="FunFam" id="3.40.50.300:FF:000546">
    <property type="entry name" value="Transcription-repair-coupling factor"/>
    <property type="match status" value="1"/>
</dbReference>
<keyword evidence="7 13" id="KW-0067">ATP-binding</keyword>
<dbReference type="GO" id="GO:0005524">
    <property type="term" value="F:ATP binding"/>
    <property type="evidence" value="ECO:0007669"/>
    <property type="project" value="UniProtKB-UniRule"/>
</dbReference>
<dbReference type="InterPro" id="IPR011545">
    <property type="entry name" value="DEAD/DEAH_box_helicase_dom"/>
</dbReference>
<dbReference type="Gene3D" id="3.30.2060.10">
    <property type="entry name" value="Penicillin-binding protein 1b domain"/>
    <property type="match status" value="1"/>
</dbReference>
<dbReference type="GO" id="GO:0016787">
    <property type="term" value="F:hydrolase activity"/>
    <property type="evidence" value="ECO:0007669"/>
    <property type="project" value="UniProtKB-KW"/>
</dbReference>
<dbReference type="SUPFAM" id="SSF141259">
    <property type="entry name" value="CarD-like"/>
    <property type="match status" value="1"/>
</dbReference>
<comment type="function">
    <text evidence="13">Couples transcription and DNA repair by recognizing RNA polymerase (RNAP) stalled at DNA lesions. Mediates ATP-dependent release of RNAP and its truncated transcript from the DNA, and recruitment of nucleotide excision repair machinery to the damaged site.</text>
</comment>
<protein>
    <recommendedName>
        <fullName evidence="12 13">Transcription-repair-coupling factor</fullName>
        <shortName evidence="13">TRCF</shortName>
        <ecNumber evidence="13">3.6.4.-</ecNumber>
    </recommendedName>
</protein>
<dbReference type="Pfam" id="PF00270">
    <property type="entry name" value="DEAD"/>
    <property type="match status" value="1"/>
</dbReference>
<dbReference type="Proteomes" id="UP000617951">
    <property type="component" value="Unassembled WGS sequence"/>
</dbReference>
<dbReference type="Pfam" id="PF02559">
    <property type="entry name" value="CarD_TRCF_RID"/>
    <property type="match status" value="1"/>
</dbReference>
<dbReference type="SMART" id="SM01058">
    <property type="entry name" value="CarD_TRCF"/>
    <property type="match status" value="1"/>
</dbReference>
<keyword evidence="9 13" id="KW-0234">DNA repair</keyword>
<comment type="similarity">
    <text evidence="11 13">In the C-terminal section; belongs to the helicase family. RecG subfamily.</text>
</comment>
<keyword evidence="5 13" id="KW-0378">Hydrolase</keyword>
<keyword evidence="2 13" id="KW-0963">Cytoplasm</keyword>
<evidence type="ECO:0000256" key="8">
    <source>
        <dbReference type="ARBA" id="ARBA00023125"/>
    </source>
</evidence>